<keyword evidence="5" id="KW-1185">Reference proteome</keyword>
<feature type="compositionally biased region" description="Low complexity" evidence="2">
    <location>
        <begin position="523"/>
        <end position="544"/>
    </location>
</feature>
<dbReference type="PANTHER" id="PTHR46910:SF1">
    <property type="entry name" value="MISCELLANEOUS ZN(II)2CYS6 TRANSCRIPTION FACTOR (EUROFUNG)-RELATED"/>
    <property type="match status" value="1"/>
</dbReference>
<sequence length="602" mass="65587">MDATTIKKGSKRRRLNFACDYFRCDEQRPSCHACLVAGIDRNPAPLPVPSLARTSLPPLAPVSAERRTPGPASSEPETQPPPRASIPTPKSDSAAQRSPLPSSRNESDCADDTSGRFSGRLPMVPRISGSSILEIHTGWLELAFHRLGIGCGFSSLLSNKHPPSSNPASITLTLPRIPPESRCRDAIASYFATIHILYPILDPAAIDEAHKSVLVLGPAGMIEADRLPELLLLYLVLVLGSAETDHLVDSSDLATSYIGFCETMLGHALGWGTFDTVRITFLLALALRRADKITSAWPITGLCVSVAQMLGLHRKRSSGRRSPEAMSDEADQARRRAWWSIYAFENLFAFEIGRPSAIQDLEHDQLEPEVSASDGGRHYRYFEVVVGLARTLSQYHSALIMTMRNRFLISDAAVRVAVEDHAAGQPWNHVIRDGQSIAANCARNIIKILVEGHDRGTRPALHTATAPLQALYVLSMYLLRHPASRLAPSDINLIHNAGDFALEYYERFGAQTKVQAEDHCPDPDGTSSPSSSSSIIPNTPSSVSQQTPLGVTHVLPDLPPGILEMQAGVPMTMPDIAWSPALADEIGWDWGDFSLLFTEPGM</sequence>
<protein>
    <recommendedName>
        <fullName evidence="3">Xylanolytic transcriptional activator regulatory domain-containing protein</fullName>
    </recommendedName>
</protein>
<evidence type="ECO:0000256" key="1">
    <source>
        <dbReference type="ARBA" id="ARBA00023242"/>
    </source>
</evidence>
<comment type="caution">
    <text evidence="4">The sequence shown here is derived from an EMBL/GenBank/DDBJ whole genome shotgun (WGS) entry which is preliminary data.</text>
</comment>
<dbReference type="Proteomes" id="UP000838763">
    <property type="component" value="Unassembled WGS sequence"/>
</dbReference>
<evidence type="ECO:0000313" key="4">
    <source>
        <dbReference type="EMBL" id="CAI4219721.1"/>
    </source>
</evidence>
<dbReference type="InterPro" id="IPR050987">
    <property type="entry name" value="AtrR-like"/>
</dbReference>
<feature type="domain" description="Xylanolytic transcriptional activator regulatory" evidence="3">
    <location>
        <begin position="296"/>
        <end position="374"/>
    </location>
</feature>
<dbReference type="SMART" id="SM00906">
    <property type="entry name" value="Fungal_trans"/>
    <property type="match status" value="1"/>
</dbReference>
<feature type="compositionally biased region" description="Polar residues" evidence="2">
    <location>
        <begin position="88"/>
        <end position="104"/>
    </location>
</feature>
<dbReference type="GO" id="GO:0006351">
    <property type="term" value="P:DNA-templated transcription"/>
    <property type="evidence" value="ECO:0007669"/>
    <property type="project" value="InterPro"/>
</dbReference>
<dbReference type="InterPro" id="IPR007219">
    <property type="entry name" value="XnlR_reg_dom"/>
</dbReference>
<dbReference type="PANTHER" id="PTHR46910">
    <property type="entry name" value="TRANSCRIPTION FACTOR PDR1"/>
    <property type="match status" value="1"/>
</dbReference>
<dbReference type="AlphaFoldDB" id="A0A9P1HCB3"/>
<dbReference type="GO" id="GO:0008270">
    <property type="term" value="F:zinc ion binding"/>
    <property type="evidence" value="ECO:0007669"/>
    <property type="project" value="InterPro"/>
</dbReference>
<dbReference type="EMBL" id="CALLCH030000020">
    <property type="protein sequence ID" value="CAI4219721.1"/>
    <property type="molecule type" value="Genomic_DNA"/>
</dbReference>
<organism evidence="4 5">
    <name type="scientific">Parascedosporium putredinis</name>
    <dbReference type="NCBI Taxonomy" id="1442378"/>
    <lineage>
        <taxon>Eukaryota</taxon>
        <taxon>Fungi</taxon>
        <taxon>Dikarya</taxon>
        <taxon>Ascomycota</taxon>
        <taxon>Pezizomycotina</taxon>
        <taxon>Sordariomycetes</taxon>
        <taxon>Hypocreomycetidae</taxon>
        <taxon>Microascales</taxon>
        <taxon>Microascaceae</taxon>
        <taxon>Parascedosporium</taxon>
    </lineage>
</organism>
<dbReference type="OrthoDB" id="3037908at2759"/>
<dbReference type="Pfam" id="PF04082">
    <property type="entry name" value="Fungal_trans"/>
    <property type="match status" value="1"/>
</dbReference>
<keyword evidence="1" id="KW-0539">Nucleus</keyword>
<accession>A0A9P1HCB3</accession>
<gene>
    <name evidence="4" type="ORF">PPNO1_LOCUS9271</name>
</gene>
<dbReference type="GO" id="GO:0003677">
    <property type="term" value="F:DNA binding"/>
    <property type="evidence" value="ECO:0007669"/>
    <property type="project" value="InterPro"/>
</dbReference>
<evidence type="ECO:0000256" key="2">
    <source>
        <dbReference type="SAM" id="MobiDB-lite"/>
    </source>
</evidence>
<evidence type="ECO:0000259" key="3">
    <source>
        <dbReference type="SMART" id="SM00906"/>
    </source>
</evidence>
<name>A0A9P1HCB3_9PEZI</name>
<dbReference type="CDD" id="cd12148">
    <property type="entry name" value="fungal_TF_MHR"/>
    <property type="match status" value="1"/>
</dbReference>
<dbReference type="GO" id="GO:0003700">
    <property type="term" value="F:DNA-binding transcription factor activity"/>
    <property type="evidence" value="ECO:0007669"/>
    <property type="project" value="InterPro"/>
</dbReference>
<evidence type="ECO:0000313" key="5">
    <source>
        <dbReference type="Proteomes" id="UP000838763"/>
    </source>
</evidence>
<reference evidence="4" key="1">
    <citation type="submission" date="2022-11" db="EMBL/GenBank/DDBJ databases">
        <authorList>
            <person name="Scott C."/>
            <person name="Bruce N."/>
        </authorList>
    </citation>
    <scope>NUCLEOTIDE SEQUENCE</scope>
</reference>
<feature type="region of interest" description="Disordered" evidence="2">
    <location>
        <begin position="515"/>
        <end position="547"/>
    </location>
</feature>
<feature type="region of interest" description="Disordered" evidence="2">
    <location>
        <begin position="61"/>
        <end position="121"/>
    </location>
</feature>
<proteinExistence type="predicted"/>